<keyword evidence="3" id="KW-1185">Reference proteome</keyword>
<accession>A0A6L8VI72</accession>
<dbReference type="AlphaFoldDB" id="A0A6L8VI72"/>
<evidence type="ECO:0000259" key="1">
    <source>
        <dbReference type="Pfam" id="PF18864"/>
    </source>
</evidence>
<evidence type="ECO:0000313" key="2">
    <source>
        <dbReference type="EMBL" id="MZQ89232.1"/>
    </source>
</evidence>
<protein>
    <recommendedName>
        <fullName evidence="1">AbiTii domain-containing protein</fullName>
    </recommendedName>
</protein>
<dbReference type="Proteomes" id="UP000477083">
    <property type="component" value="Unassembled WGS sequence"/>
</dbReference>
<feature type="domain" description="AbiTii" evidence="1">
    <location>
        <begin position="14"/>
        <end position="66"/>
    </location>
</feature>
<gene>
    <name evidence="2" type="ORF">GS660_09000</name>
</gene>
<dbReference type="InterPro" id="IPR041304">
    <property type="entry name" value="AbiTii"/>
</dbReference>
<reference evidence="2 3" key="1">
    <citation type="submission" date="2020-01" db="EMBL/GenBank/DDBJ databases">
        <title>Frigidibacter albus SP32T (=CGMCC 1.13995T).</title>
        <authorList>
            <person name="Liao X."/>
        </authorList>
    </citation>
    <scope>NUCLEOTIDE SEQUENCE [LARGE SCALE GENOMIC DNA]</scope>
    <source>
        <strain evidence="2 3">SP32</strain>
    </source>
</reference>
<proteinExistence type="predicted"/>
<sequence>MAVTKLNASDALDLSIELLADLELERIPLSSCIMKAARLARLNGDEEHLSIFQFELSGYPHSPNGVSSDVWRLCKAAGRVRKVRPKGKDGEDDLRAELIETANIRSIVDIEENAETLKLRLSFFQPQPVNIASANPNQFVSAPMRNLRAEASIATNYRDEKATLAARRSFVYSYVLSKHFELRISSAAEDVFEAYRRRIDGFLGVLIPSELRRLDSIRDNLDSSNPEDWANAVHSCRRLLQAVADALYPPAEGTVKAGSGRAVKVGKDQYINRLVLFCESTVKSVVSSKVLCSDLQYIGERLDAVFSAVQKGSHAEIEVSEAQRFVIHTYLLVGDILDLNAEQSASPSGLEPPPLGEREIDEVLGMTAQKI</sequence>
<evidence type="ECO:0000313" key="3">
    <source>
        <dbReference type="Proteomes" id="UP000477083"/>
    </source>
</evidence>
<dbReference type="Pfam" id="PF18864">
    <property type="entry name" value="AbiTii"/>
    <property type="match status" value="1"/>
</dbReference>
<dbReference type="EMBL" id="WWNR01000005">
    <property type="protein sequence ID" value="MZQ89232.1"/>
    <property type="molecule type" value="Genomic_DNA"/>
</dbReference>
<comment type="caution">
    <text evidence="2">The sequence shown here is derived from an EMBL/GenBank/DDBJ whole genome shotgun (WGS) entry which is preliminary data.</text>
</comment>
<organism evidence="2 3">
    <name type="scientific">Frigidibacter albus</name>
    <dbReference type="NCBI Taxonomy" id="1465486"/>
    <lineage>
        <taxon>Bacteria</taxon>
        <taxon>Pseudomonadati</taxon>
        <taxon>Pseudomonadota</taxon>
        <taxon>Alphaproteobacteria</taxon>
        <taxon>Rhodobacterales</taxon>
        <taxon>Paracoccaceae</taxon>
        <taxon>Frigidibacter</taxon>
    </lineage>
</organism>
<dbReference type="OrthoDB" id="8452937at2"/>
<name>A0A6L8VI72_9RHOB</name>
<dbReference type="RefSeq" id="WP_161345645.1">
    <property type="nucleotide sequence ID" value="NZ_BMGW01000005.1"/>
</dbReference>